<dbReference type="GO" id="GO:0046872">
    <property type="term" value="F:metal ion binding"/>
    <property type="evidence" value="ECO:0007669"/>
    <property type="project" value="InterPro"/>
</dbReference>
<dbReference type="InterPro" id="IPR011249">
    <property type="entry name" value="Metalloenz_LuxS/M16"/>
</dbReference>
<dbReference type="GO" id="GO:0016485">
    <property type="term" value="P:protein processing"/>
    <property type="evidence" value="ECO:0007669"/>
    <property type="project" value="TreeGrafter"/>
</dbReference>
<feature type="domain" description="Peptidase M16C associated" evidence="1">
    <location>
        <begin position="465"/>
        <end position="715"/>
    </location>
</feature>
<dbReference type="GO" id="GO:0004222">
    <property type="term" value="F:metalloendopeptidase activity"/>
    <property type="evidence" value="ECO:0007669"/>
    <property type="project" value="TreeGrafter"/>
</dbReference>
<dbReference type="InterPro" id="IPR011765">
    <property type="entry name" value="Pept_M16_N"/>
</dbReference>
<proteinExistence type="predicted"/>
<sequence length="977" mass="109993">METLTQNKVVHGFRLLHTDTIQDIHSEAYVFEHEKSGARLLFLKNDDDNKVFSISFRTPPENNTGVFHILEHSVLCGSDKYPVKEPFVELLKGSLNTFLNAFTFSDKTMYPVASKNDKDFQNLMDVYLDAVFHPNLYKYKEILQQEGWHYELEKADNPINLKGVVYNEMKGAFSSPEGLLMRANQNSLFPDTSYGYESGGDPLYIPDLTQDYFTQCHKKYYSPANSYIYLYGNMDIEEKLAYLDQAYLAGYDRVAVNSSIAVQKPIGKINEVIREYPVLPDADLNDKTYLSMNFAVSTSTDPETYLAFDILDYLLLDSPAAPLKKAILDAGIGQDVFGSYDNSILQPFFSINVKNANESQKEAFKKVVFDTLRMFVKDGLDKKQIEAAINVKEFQLREADYGSMPKGLIYSIMAMDSWLYDEDPFIHLKFEGTLAKIKQALTTHYFEALIEKYLLNSNHQTFVTVAPSKTIADKEAKFVETKLADVKKSLSAEGVQQIIEETKKLKERQSGADKPEDLRKIPTLSVADVEKKAEELPLKEVTIDGVKALHHDLETNKIAYVSLYFDASAVPADQISSLTLLQEILGKVDTEKYPYSDLVSAINSQTGGIDFDNQTYSDKSDDDTYAPKFSAKTKVLQDKLPQAFALIHEIIYHSKFDNASRIREIVKEIKSRVEMSFNQNGQSVVVRRLGSYFSQAAAYSEKLRGLDFYRFISDLDKNWDDRFEELSGTLSALAKQLFNKESLVASITGDAAILSTVEAQFAQLDLQAQSNAAERGSKKLPEPEAKNEGLMTSSKVQYAAKGANFKSLGYDYTGKLQVLKKILSLDYLWNQVRVMGGAYGAGLALESAGNMIFWSYRDPNLKETLNIYDEAAKFAEAFDADDFEMTKYIIGTLSDLDTPLTPRGKGSMADAQYFKHITQADVQGTRDAVLDTKLADIKEFGKLLKSVTDQGWVCVLGSESKIQQNKDLFQSCINVFD</sequence>
<reference evidence="3" key="1">
    <citation type="submission" date="2016-10" db="EMBL/GenBank/DDBJ databases">
        <authorList>
            <person name="Varghese N."/>
            <person name="Submissions S."/>
        </authorList>
    </citation>
    <scope>NUCLEOTIDE SEQUENCE [LARGE SCALE GENOMIC DNA]</scope>
    <source>
        <strain evidence="3">ATCC 700379</strain>
    </source>
</reference>
<protein>
    <recommendedName>
        <fullName evidence="1">Peptidase M16C associated domain-containing protein</fullName>
    </recommendedName>
</protein>
<gene>
    <name evidence="2" type="ORF">SAMN02982927_01856</name>
</gene>
<dbReference type="FunFam" id="3.30.830.10:FF:000034">
    <property type="entry name" value="presequence protease 1, chloroplastic/mitochondrial"/>
    <property type="match status" value="1"/>
</dbReference>
<name>A0A1I2S6C1_9BACL</name>
<keyword evidence="3" id="KW-1185">Reference proteome</keyword>
<dbReference type="RefSeq" id="WP_093672258.1">
    <property type="nucleotide sequence ID" value="NZ_FOOY01000011.1"/>
</dbReference>
<evidence type="ECO:0000313" key="3">
    <source>
        <dbReference type="Proteomes" id="UP000198752"/>
    </source>
</evidence>
<dbReference type="SUPFAM" id="SSF63411">
    <property type="entry name" value="LuxS/MPP-like metallohydrolase"/>
    <property type="match status" value="4"/>
</dbReference>
<dbReference type="InterPro" id="IPR013578">
    <property type="entry name" value="Peptidase_M16C_assoc"/>
</dbReference>
<dbReference type="PANTHER" id="PTHR43016">
    <property type="entry name" value="PRESEQUENCE PROTEASE"/>
    <property type="match status" value="1"/>
</dbReference>
<dbReference type="SMART" id="SM01264">
    <property type="entry name" value="M16C_associated"/>
    <property type="match status" value="1"/>
</dbReference>
<dbReference type="Gene3D" id="3.30.830.10">
    <property type="entry name" value="Metalloenzyme, LuxS/M16 peptidase-like"/>
    <property type="match status" value="4"/>
</dbReference>
<dbReference type="Pfam" id="PF00675">
    <property type="entry name" value="Peptidase_M16"/>
    <property type="match status" value="1"/>
</dbReference>
<accession>A0A1I2S6C1</accession>
<dbReference type="InterPro" id="IPR007863">
    <property type="entry name" value="Peptidase_M16_C"/>
</dbReference>
<dbReference type="OrthoDB" id="9762027at2"/>
<evidence type="ECO:0000313" key="2">
    <source>
        <dbReference type="EMBL" id="SFG48444.1"/>
    </source>
</evidence>
<evidence type="ECO:0000259" key="1">
    <source>
        <dbReference type="SMART" id="SM01264"/>
    </source>
</evidence>
<dbReference type="Pfam" id="PF05193">
    <property type="entry name" value="Peptidase_M16_C"/>
    <property type="match status" value="1"/>
</dbReference>
<dbReference type="PANTHER" id="PTHR43016:SF13">
    <property type="entry name" value="PRESEQUENCE PROTEASE, MITOCHONDRIAL"/>
    <property type="match status" value="1"/>
</dbReference>
<dbReference type="Proteomes" id="UP000198752">
    <property type="component" value="Unassembled WGS sequence"/>
</dbReference>
<dbReference type="AlphaFoldDB" id="A0A1I2S6C1"/>
<dbReference type="Pfam" id="PF08367">
    <property type="entry name" value="M16C_assoc"/>
    <property type="match status" value="1"/>
</dbReference>
<dbReference type="Pfam" id="PF22516">
    <property type="entry name" value="PreP_C"/>
    <property type="match status" value="1"/>
</dbReference>
<dbReference type="InterPro" id="IPR055130">
    <property type="entry name" value="PreP_C"/>
</dbReference>
<organism evidence="2 3">
    <name type="scientific">Sporolactobacillus nakayamae</name>
    <dbReference type="NCBI Taxonomy" id="269670"/>
    <lineage>
        <taxon>Bacteria</taxon>
        <taxon>Bacillati</taxon>
        <taxon>Bacillota</taxon>
        <taxon>Bacilli</taxon>
        <taxon>Bacillales</taxon>
        <taxon>Sporolactobacillaceae</taxon>
        <taxon>Sporolactobacillus</taxon>
    </lineage>
</organism>
<dbReference type="EMBL" id="FOOY01000011">
    <property type="protein sequence ID" value="SFG48444.1"/>
    <property type="molecule type" value="Genomic_DNA"/>
</dbReference>
<dbReference type="STRING" id="269670.SAMN02982927_01856"/>